<feature type="transmembrane region" description="Helical" evidence="1">
    <location>
        <begin position="132"/>
        <end position="150"/>
    </location>
</feature>
<keyword evidence="3" id="KW-1185">Reference proteome</keyword>
<dbReference type="Pfam" id="PF14325">
    <property type="entry name" value="DUF4383"/>
    <property type="match status" value="1"/>
</dbReference>
<comment type="caution">
    <text evidence="2">The sequence shown here is derived from an EMBL/GenBank/DDBJ whole genome shotgun (WGS) entry which is preliminary data.</text>
</comment>
<name>A0ABV6F8Z8_9MICC</name>
<feature type="transmembrane region" description="Helical" evidence="1">
    <location>
        <begin position="68"/>
        <end position="91"/>
    </location>
</feature>
<evidence type="ECO:0000313" key="2">
    <source>
        <dbReference type="EMBL" id="MFC0249999.1"/>
    </source>
</evidence>
<accession>A0ABV6F8Z8</accession>
<evidence type="ECO:0000256" key="1">
    <source>
        <dbReference type="SAM" id="Phobius"/>
    </source>
</evidence>
<gene>
    <name evidence="2" type="ORF">ACFFIO_15935</name>
</gene>
<reference evidence="2 3" key="1">
    <citation type="submission" date="2024-09" db="EMBL/GenBank/DDBJ databases">
        <authorList>
            <person name="Sun Q."/>
            <person name="Mori K."/>
        </authorList>
    </citation>
    <scope>NUCLEOTIDE SEQUENCE [LARGE SCALE GENOMIC DNA]</scope>
    <source>
        <strain evidence="2 3">CCM 7609</strain>
    </source>
</reference>
<feature type="transmembrane region" description="Helical" evidence="1">
    <location>
        <begin position="27"/>
        <end position="48"/>
    </location>
</feature>
<keyword evidence="1" id="KW-1133">Transmembrane helix</keyword>
<feature type="transmembrane region" description="Helical" evidence="1">
    <location>
        <begin position="100"/>
        <end position="120"/>
    </location>
</feature>
<organism evidence="2 3">
    <name type="scientific">Citricoccus parietis</name>
    <dbReference type="NCBI Taxonomy" id="592307"/>
    <lineage>
        <taxon>Bacteria</taxon>
        <taxon>Bacillati</taxon>
        <taxon>Actinomycetota</taxon>
        <taxon>Actinomycetes</taxon>
        <taxon>Micrococcales</taxon>
        <taxon>Micrococcaceae</taxon>
        <taxon>Citricoccus</taxon>
    </lineage>
</organism>
<protein>
    <submittedName>
        <fullName evidence="2">DUF4383 domain-containing protein</fullName>
    </submittedName>
</protein>
<keyword evidence="1" id="KW-0812">Transmembrane</keyword>
<keyword evidence="1" id="KW-0472">Membrane</keyword>
<dbReference type="Proteomes" id="UP001589766">
    <property type="component" value="Unassembled WGS sequence"/>
</dbReference>
<proteinExistence type="predicted"/>
<dbReference type="RefSeq" id="WP_378043358.1">
    <property type="nucleotide sequence ID" value="NZ_JBHLWH010000045.1"/>
</dbReference>
<dbReference type="EMBL" id="JBHLWH010000045">
    <property type="protein sequence ID" value="MFC0249999.1"/>
    <property type="molecule type" value="Genomic_DNA"/>
</dbReference>
<evidence type="ECO:0000313" key="3">
    <source>
        <dbReference type="Proteomes" id="UP001589766"/>
    </source>
</evidence>
<sequence>MSTTPDRSPAGNSTTAHTSSKRSPVQIAALAFGVVFLLVGIAGFIPGITTGYDTMQFAGHHSEAMLMGIFQVSILHNIVHLLFGIAGLLLARTGTAARHYLLWGGIIYFVLWLYGLFIGHESPANFVPLNDADNWLHLGLALAMVALSFLPRGTQHTVGAPTRSSGRHP</sequence>